<feature type="compositionally biased region" description="Basic residues" evidence="1">
    <location>
        <begin position="164"/>
        <end position="177"/>
    </location>
</feature>
<sequence>MKHPIRHQPLTMDPKLLSTLSKSAHLGNIFPVNDASANIILKANSRIPNVMNFAIPKFQSEDCRQIYCWGLTGGMGKAVACAEGLKSSWAATVSDTASCSGLFLFQFSRIFSHAVETTVDGFIVNSKKPAIVIILSKDPPLDRSPSNPVPPPGSDTQPSEVPIRSRRQSKHLTKKRRNQDDPASSSAPHKKARSKKGKQPAVESKSTDVRTEEAKEVEGVLSFCHRLVPVSKTSKAAVDLLLGNFDRST</sequence>
<name>A0A0X3PL93_SCHSO</name>
<feature type="region of interest" description="Disordered" evidence="1">
    <location>
        <begin position="137"/>
        <end position="215"/>
    </location>
</feature>
<reference evidence="2" key="1">
    <citation type="submission" date="2016-01" db="EMBL/GenBank/DDBJ databases">
        <title>Reference transcriptome for the parasite Schistocephalus solidus: insights into the molecular evolution of parasitism.</title>
        <authorList>
            <person name="Hebert F.O."/>
            <person name="Grambauer S."/>
            <person name="Barber I."/>
            <person name="Landry C.R."/>
            <person name="Aubin-Horth N."/>
        </authorList>
    </citation>
    <scope>NUCLEOTIDE SEQUENCE</scope>
</reference>
<dbReference type="EMBL" id="GEEE01014143">
    <property type="protein sequence ID" value="JAP49082.1"/>
    <property type="molecule type" value="Transcribed_RNA"/>
</dbReference>
<proteinExistence type="predicted"/>
<gene>
    <name evidence="2" type="ORF">TR91079</name>
</gene>
<evidence type="ECO:0000256" key="1">
    <source>
        <dbReference type="SAM" id="MobiDB-lite"/>
    </source>
</evidence>
<dbReference type="SUPFAM" id="SSF82704">
    <property type="entry name" value="AlbA-like"/>
    <property type="match status" value="1"/>
</dbReference>
<dbReference type="EMBL" id="GEEE01007207">
    <property type="protein sequence ID" value="JAP56018.1"/>
    <property type="molecule type" value="Transcribed_RNA"/>
</dbReference>
<accession>A0A0X3PL93</accession>
<dbReference type="InterPro" id="IPR036882">
    <property type="entry name" value="Alba-like_dom_sf"/>
</dbReference>
<feature type="compositionally biased region" description="Basic residues" evidence="1">
    <location>
        <begin position="188"/>
        <end position="198"/>
    </location>
</feature>
<organism evidence="2">
    <name type="scientific">Schistocephalus solidus</name>
    <name type="common">Tapeworm</name>
    <dbReference type="NCBI Taxonomy" id="70667"/>
    <lineage>
        <taxon>Eukaryota</taxon>
        <taxon>Metazoa</taxon>
        <taxon>Spiralia</taxon>
        <taxon>Lophotrochozoa</taxon>
        <taxon>Platyhelminthes</taxon>
        <taxon>Cestoda</taxon>
        <taxon>Eucestoda</taxon>
        <taxon>Diphyllobothriidea</taxon>
        <taxon>Diphyllobothriidae</taxon>
        <taxon>Schistocephalus</taxon>
    </lineage>
</organism>
<dbReference type="AlphaFoldDB" id="A0A0X3PL93"/>
<dbReference type="GO" id="GO:0003676">
    <property type="term" value="F:nucleic acid binding"/>
    <property type="evidence" value="ECO:0007669"/>
    <property type="project" value="InterPro"/>
</dbReference>
<evidence type="ECO:0000313" key="2">
    <source>
        <dbReference type="EMBL" id="JAP49082.1"/>
    </source>
</evidence>
<protein>
    <submittedName>
        <fullName evidence="2">Uncharacterized protein</fullName>
    </submittedName>
</protein>
<feature type="compositionally biased region" description="Basic and acidic residues" evidence="1">
    <location>
        <begin position="205"/>
        <end position="215"/>
    </location>
</feature>